<comment type="caution">
    <text evidence="2">The sequence shown here is derived from an EMBL/GenBank/DDBJ whole genome shotgun (WGS) entry which is preliminary data.</text>
</comment>
<gene>
    <name evidence="2" type="ORF">GCM10009801_34520</name>
</gene>
<proteinExistence type="predicted"/>
<evidence type="ECO:0008006" key="4">
    <source>
        <dbReference type="Google" id="ProtNLM"/>
    </source>
</evidence>
<evidence type="ECO:0000313" key="3">
    <source>
        <dbReference type="Proteomes" id="UP001500016"/>
    </source>
</evidence>
<protein>
    <recommendedName>
        <fullName evidence="4">Integral membrane protein</fullName>
    </recommendedName>
</protein>
<sequence>MVSPGARPWRGVRARLRAVSTRALLRRHLAALVVLAVLAGTALLVSYDVVHRSPERVRTGIAPAAQQVAAARIALETAHRHAEAAVGRPASRVTGVGEGFRTQLSAADQNLSRAADKQLAGPYGRGELDTVDGLLTVYADAVNQAAGMYGGEPEDELRTMRELRMTEAGSLMHRRVTGMLPRLAALQERQLEEVREELEFSTAQRVGWALAEAFLVLTALVLLSASRVLRRRCGRMFDGWLLCGLLLTLVLAVVPVRWTGTTQDRLDTVSARLTSLEHAAAQQHITRTATEVRRAADSAHGRAGPLLGFGACGLALLVLPSAGLLHRLRADYGRARP</sequence>
<evidence type="ECO:0000256" key="1">
    <source>
        <dbReference type="SAM" id="Phobius"/>
    </source>
</evidence>
<evidence type="ECO:0000313" key="2">
    <source>
        <dbReference type="EMBL" id="GAA2077977.1"/>
    </source>
</evidence>
<feature type="transmembrane region" description="Helical" evidence="1">
    <location>
        <begin position="237"/>
        <end position="258"/>
    </location>
</feature>
<dbReference type="Proteomes" id="UP001500016">
    <property type="component" value="Unassembled WGS sequence"/>
</dbReference>
<dbReference type="EMBL" id="BAAAPE010000008">
    <property type="protein sequence ID" value="GAA2077977.1"/>
    <property type="molecule type" value="Genomic_DNA"/>
</dbReference>
<keyword evidence="1" id="KW-0472">Membrane</keyword>
<organism evidence="2 3">
    <name type="scientific">Streptomyces albiaxialis</name>
    <dbReference type="NCBI Taxonomy" id="329523"/>
    <lineage>
        <taxon>Bacteria</taxon>
        <taxon>Bacillati</taxon>
        <taxon>Actinomycetota</taxon>
        <taxon>Actinomycetes</taxon>
        <taxon>Kitasatosporales</taxon>
        <taxon>Streptomycetaceae</taxon>
        <taxon>Streptomyces</taxon>
    </lineage>
</organism>
<reference evidence="3" key="1">
    <citation type="journal article" date="2019" name="Int. J. Syst. Evol. Microbiol.">
        <title>The Global Catalogue of Microorganisms (GCM) 10K type strain sequencing project: providing services to taxonomists for standard genome sequencing and annotation.</title>
        <authorList>
            <consortium name="The Broad Institute Genomics Platform"/>
            <consortium name="The Broad Institute Genome Sequencing Center for Infectious Disease"/>
            <person name="Wu L."/>
            <person name="Ma J."/>
        </authorList>
    </citation>
    <scope>NUCLEOTIDE SEQUENCE [LARGE SCALE GENOMIC DNA]</scope>
    <source>
        <strain evidence="3">JCM 15478</strain>
    </source>
</reference>
<name>A0ABP5HIE7_9ACTN</name>
<keyword evidence="1" id="KW-0812">Transmembrane</keyword>
<accession>A0ABP5HIE7</accession>
<keyword evidence="3" id="KW-1185">Reference proteome</keyword>
<keyword evidence="1" id="KW-1133">Transmembrane helix</keyword>
<feature type="transmembrane region" description="Helical" evidence="1">
    <location>
        <begin position="206"/>
        <end position="225"/>
    </location>
</feature>
<feature type="transmembrane region" description="Helical" evidence="1">
    <location>
        <begin position="306"/>
        <end position="326"/>
    </location>
</feature>